<dbReference type="GO" id="GO:0015074">
    <property type="term" value="P:DNA integration"/>
    <property type="evidence" value="ECO:0007669"/>
    <property type="project" value="TreeGrafter"/>
</dbReference>
<proteinExistence type="predicted"/>
<dbReference type="GO" id="GO:0000729">
    <property type="term" value="P:DNA double-strand break processing"/>
    <property type="evidence" value="ECO:0007669"/>
    <property type="project" value="TreeGrafter"/>
</dbReference>
<dbReference type="InterPro" id="IPR036397">
    <property type="entry name" value="RNaseH_sf"/>
</dbReference>
<dbReference type="GO" id="GO:0003690">
    <property type="term" value="F:double-stranded DNA binding"/>
    <property type="evidence" value="ECO:0007669"/>
    <property type="project" value="TreeGrafter"/>
</dbReference>
<dbReference type="Gene3D" id="3.30.420.10">
    <property type="entry name" value="Ribonuclease H-like superfamily/Ribonuclease H"/>
    <property type="match status" value="1"/>
</dbReference>
<dbReference type="GO" id="GO:0000793">
    <property type="term" value="C:condensed chromosome"/>
    <property type="evidence" value="ECO:0007669"/>
    <property type="project" value="TreeGrafter"/>
</dbReference>
<dbReference type="PANTHER" id="PTHR46060:SF2">
    <property type="entry name" value="HISTONE-LYSINE N-METHYLTRANSFERASE SETMAR"/>
    <property type="match status" value="1"/>
</dbReference>
<accession>A0A0K0G4S4</accession>
<dbReference type="GO" id="GO:0042800">
    <property type="term" value="F:histone H3K4 methyltransferase activity"/>
    <property type="evidence" value="ECO:0007669"/>
    <property type="project" value="TreeGrafter"/>
</dbReference>
<reference evidence="2" key="2">
    <citation type="submission" date="2015-08" db="UniProtKB">
        <authorList>
            <consortium name="WormBaseParasite"/>
        </authorList>
    </citation>
    <scope>IDENTIFICATION</scope>
</reference>
<dbReference type="GO" id="GO:0031297">
    <property type="term" value="P:replication fork processing"/>
    <property type="evidence" value="ECO:0007669"/>
    <property type="project" value="TreeGrafter"/>
</dbReference>
<reference evidence="1" key="1">
    <citation type="submission" date="2014-07" db="EMBL/GenBank/DDBJ databases">
        <authorList>
            <person name="Martin A.A"/>
            <person name="De Silva N."/>
        </authorList>
    </citation>
    <scope>NUCLEOTIDE SEQUENCE</scope>
</reference>
<dbReference type="GO" id="GO:0044774">
    <property type="term" value="P:mitotic DNA integrity checkpoint signaling"/>
    <property type="evidence" value="ECO:0007669"/>
    <property type="project" value="TreeGrafter"/>
</dbReference>
<organism evidence="1 2">
    <name type="scientific">Strongyloides venezuelensis</name>
    <name type="common">Threadworm</name>
    <dbReference type="NCBI Taxonomy" id="75913"/>
    <lineage>
        <taxon>Eukaryota</taxon>
        <taxon>Metazoa</taxon>
        <taxon>Ecdysozoa</taxon>
        <taxon>Nematoda</taxon>
        <taxon>Chromadorea</taxon>
        <taxon>Rhabditida</taxon>
        <taxon>Tylenchina</taxon>
        <taxon>Panagrolaimomorpha</taxon>
        <taxon>Strongyloidoidea</taxon>
        <taxon>Strongyloididae</taxon>
        <taxon>Strongyloides</taxon>
    </lineage>
</organism>
<dbReference type="GO" id="GO:0000014">
    <property type="term" value="F:single-stranded DNA endodeoxyribonuclease activity"/>
    <property type="evidence" value="ECO:0007669"/>
    <property type="project" value="TreeGrafter"/>
</dbReference>
<evidence type="ECO:0000313" key="2">
    <source>
        <dbReference type="WBParaSite" id="SVE_1973500.1"/>
    </source>
</evidence>
<dbReference type="WBParaSite" id="SVE_1973500.1">
    <property type="protein sequence ID" value="SVE_1973500.1"/>
    <property type="gene ID" value="SVE_1973500"/>
</dbReference>
<dbReference type="InterPro" id="IPR001888">
    <property type="entry name" value="Transposase_1"/>
</dbReference>
<dbReference type="InterPro" id="IPR052709">
    <property type="entry name" value="Transposase-MT_Hybrid"/>
</dbReference>
<dbReference type="GO" id="GO:0006303">
    <property type="term" value="P:double-strand break repair via nonhomologous end joining"/>
    <property type="evidence" value="ECO:0007669"/>
    <property type="project" value="TreeGrafter"/>
</dbReference>
<dbReference type="AlphaFoldDB" id="A0A0K0G4S4"/>
<sequence>MTVWWSALGVTHYKFMKPGETIYSEFFCQVLKEMHEKLFKKMPALVNRKEPILFHDNAKPHVSKKTSRN</sequence>
<dbReference type="Pfam" id="PF01359">
    <property type="entry name" value="Transposase_1"/>
    <property type="match status" value="1"/>
</dbReference>
<dbReference type="GO" id="GO:0044547">
    <property type="term" value="F:DNA topoisomerase binding"/>
    <property type="evidence" value="ECO:0007669"/>
    <property type="project" value="TreeGrafter"/>
</dbReference>
<keyword evidence="1" id="KW-1185">Reference proteome</keyword>
<dbReference type="STRING" id="75913.A0A0K0G4S4"/>
<dbReference type="GO" id="GO:0003697">
    <property type="term" value="F:single-stranded DNA binding"/>
    <property type="evidence" value="ECO:0007669"/>
    <property type="project" value="TreeGrafter"/>
</dbReference>
<dbReference type="GO" id="GO:0046975">
    <property type="term" value="F:histone H3K36 methyltransferase activity"/>
    <property type="evidence" value="ECO:0007669"/>
    <property type="project" value="TreeGrafter"/>
</dbReference>
<dbReference type="GO" id="GO:0005634">
    <property type="term" value="C:nucleus"/>
    <property type="evidence" value="ECO:0007669"/>
    <property type="project" value="TreeGrafter"/>
</dbReference>
<dbReference type="PANTHER" id="PTHR46060">
    <property type="entry name" value="MARINER MOS1 TRANSPOSASE-LIKE PROTEIN"/>
    <property type="match status" value="1"/>
</dbReference>
<dbReference type="GO" id="GO:0035861">
    <property type="term" value="C:site of double-strand break"/>
    <property type="evidence" value="ECO:0007669"/>
    <property type="project" value="TreeGrafter"/>
</dbReference>
<protein>
    <submittedName>
        <fullName evidence="2">Histone-lysine N-methyltransferase SETMAR</fullName>
    </submittedName>
</protein>
<dbReference type="Proteomes" id="UP000035680">
    <property type="component" value="Unassembled WGS sequence"/>
</dbReference>
<evidence type="ECO:0000313" key="1">
    <source>
        <dbReference type="Proteomes" id="UP000035680"/>
    </source>
</evidence>
<name>A0A0K0G4S4_STRVS</name>